<dbReference type="GO" id="GO:0006270">
    <property type="term" value="P:DNA replication initiation"/>
    <property type="evidence" value="ECO:0007669"/>
    <property type="project" value="TreeGrafter"/>
</dbReference>
<dbReference type="CDD" id="cd17731">
    <property type="entry name" value="BRCT_TopBP1_rpt2_like"/>
    <property type="match status" value="1"/>
</dbReference>
<evidence type="ECO:0000313" key="5">
    <source>
        <dbReference type="Proteomes" id="UP001233271"/>
    </source>
</evidence>
<evidence type="ECO:0000256" key="1">
    <source>
        <dbReference type="ARBA" id="ARBA00022737"/>
    </source>
</evidence>
<dbReference type="CDD" id="cd00027">
    <property type="entry name" value="BRCT"/>
    <property type="match status" value="1"/>
</dbReference>
<dbReference type="SUPFAM" id="SSF52113">
    <property type="entry name" value="BRCT domain"/>
    <property type="match status" value="3"/>
</dbReference>
<dbReference type="InterPro" id="IPR036420">
    <property type="entry name" value="BRCT_dom_sf"/>
</dbReference>
<feature type="domain" description="BRCT" evidence="3">
    <location>
        <begin position="378"/>
        <end position="467"/>
    </location>
</feature>
<keyword evidence="5" id="KW-1185">Reference proteome</keyword>
<proteinExistence type="predicted"/>
<dbReference type="InterPro" id="IPR059215">
    <property type="entry name" value="BRCT2_TopBP1-like"/>
</dbReference>
<dbReference type="SMART" id="SM00292">
    <property type="entry name" value="BRCT"/>
    <property type="match status" value="3"/>
</dbReference>
<dbReference type="Proteomes" id="UP001233271">
    <property type="component" value="Chromosome 5"/>
</dbReference>
<sequence length="745" mass="81578">MNRRGHMSSKVVGVKIRPNTRRHSALPLDGEEIVQRAWDETHEDEGDAPLDGTDRPWSSITITFTGVEDKVGLSEIVRKLGGSIESALTVSTTHVVAPGFGSPKYLYAIEHALPVLSPSWINDAYQRWLTGEKLDSVEAHRLQPFIGLKIAISGIDQLDRRKKIIQLIKDNGGIYSKDLDRSCTHLVSAHNALDKSKQSEKIKWALKEQGDRDAGRRRGRRYAEEDQAIVYEEWLWDCVAYRGRWLEKDYDARKPRGTGKVTAEEVLDESVYERLRPAPPPPIDEDLPLVVRKRKRGSRDSLVGELLSASNIPTPEVQAPETADIPVDMNPDVVMEEALPSRAGDVFERKESRLHASRTGSFAAAPSRAVPPVPAKVSEKKLFAGLRFSHTIEAAEVLEKAVQSRSGSWVSEADRLEGAQVDYVIIRLGTFAPELPTNGPQPAVVTECWVEACIYEKALLPPEQNVIFRPLPFATPLVGADAIVAHVSGFPTDQAVYLRRMLKAAGVEVSKVLARGKITHVVLATPEGKKFESAKQWGLPIVNSSWVWAMAQEGRIDAVEQHALGAEGGGMTREVMSRKIAEPGSTSSEELVSTAAHFVTPPGSGRQAPLSAAERIMNDAMRSPSRGRSNPPSHAASPASKPIATPVDDDVTAQLRRLAEGEVAPRAVLPTRRSLPSRSTISGGFGPSTSASPVADRGLEAHAAPMQRIEDESMRVTYADPASEKEKRKLMDAVLRGADGKRRRM</sequence>
<organism evidence="4 5">
    <name type="scientific">Cutaneotrichosporon cavernicola</name>
    <dbReference type="NCBI Taxonomy" id="279322"/>
    <lineage>
        <taxon>Eukaryota</taxon>
        <taxon>Fungi</taxon>
        <taxon>Dikarya</taxon>
        <taxon>Basidiomycota</taxon>
        <taxon>Agaricomycotina</taxon>
        <taxon>Tremellomycetes</taxon>
        <taxon>Trichosporonales</taxon>
        <taxon>Trichosporonaceae</taxon>
        <taxon>Cutaneotrichosporon</taxon>
    </lineage>
</organism>
<feature type="region of interest" description="Disordered" evidence="2">
    <location>
        <begin position="669"/>
        <end position="745"/>
    </location>
</feature>
<gene>
    <name evidence="4" type="primary">DPB11</name>
    <name evidence="4" type="ORF">CcaverHIS019_0508080</name>
</gene>
<dbReference type="GeneID" id="85497050"/>
<feature type="compositionally biased region" description="Basic and acidic residues" evidence="2">
    <location>
        <begin position="722"/>
        <end position="731"/>
    </location>
</feature>
<dbReference type="AlphaFoldDB" id="A0AA48QXA9"/>
<dbReference type="InterPro" id="IPR001357">
    <property type="entry name" value="BRCT_dom"/>
</dbReference>
<feature type="compositionally biased region" description="Low complexity" evidence="2">
    <location>
        <begin position="622"/>
        <end position="644"/>
    </location>
</feature>
<feature type="domain" description="BRCT" evidence="3">
    <location>
        <begin position="472"/>
        <end position="564"/>
    </location>
</feature>
<dbReference type="Gene3D" id="3.40.50.10190">
    <property type="entry name" value="BRCT domain"/>
    <property type="match status" value="4"/>
</dbReference>
<feature type="compositionally biased region" description="Polar residues" evidence="2">
    <location>
        <begin position="674"/>
        <end position="692"/>
    </location>
</feature>
<accession>A0AA48QXA9</accession>
<dbReference type="PANTHER" id="PTHR13561:SF20">
    <property type="entry name" value="DNA TOPOISOMERASE 2-BINDING PROTEIN 1"/>
    <property type="match status" value="1"/>
</dbReference>
<dbReference type="GO" id="GO:0033314">
    <property type="term" value="P:mitotic DNA replication checkpoint signaling"/>
    <property type="evidence" value="ECO:0007669"/>
    <property type="project" value="TreeGrafter"/>
</dbReference>
<reference evidence="4" key="1">
    <citation type="journal article" date="2023" name="BMC Genomics">
        <title>Chromosome-level genome assemblies of Cutaneotrichosporon spp. (Trichosporonales, Basidiomycota) reveal imbalanced evolution between nucleotide sequences and chromosome synteny.</title>
        <authorList>
            <person name="Kobayashi Y."/>
            <person name="Kayamori A."/>
            <person name="Aoki K."/>
            <person name="Shiwa Y."/>
            <person name="Matsutani M."/>
            <person name="Fujita N."/>
            <person name="Sugita T."/>
            <person name="Iwasaki W."/>
            <person name="Tanaka N."/>
            <person name="Takashima M."/>
        </authorList>
    </citation>
    <scope>NUCLEOTIDE SEQUENCE</scope>
    <source>
        <strain evidence="4">HIS019</strain>
    </source>
</reference>
<dbReference type="PROSITE" id="PS50172">
    <property type="entry name" value="BRCT"/>
    <property type="match status" value="4"/>
</dbReference>
<dbReference type="RefSeq" id="XP_060458445.1">
    <property type="nucleotide sequence ID" value="XM_060602007.1"/>
</dbReference>
<keyword evidence="1" id="KW-0677">Repeat</keyword>
<protein>
    <recommendedName>
        <fullName evidence="3">BRCT domain-containing protein</fullName>
    </recommendedName>
</protein>
<evidence type="ECO:0000256" key="2">
    <source>
        <dbReference type="SAM" id="MobiDB-lite"/>
    </source>
</evidence>
<dbReference type="PANTHER" id="PTHR13561">
    <property type="entry name" value="DNA REPLICATION REGULATOR DPB11-RELATED"/>
    <property type="match status" value="1"/>
</dbReference>
<dbReference type="GO" id="GO:0007095">
    <property type="term" value="P:mitotic G2 DNA damage checkpoint signaling"/>
    <property type="evidence" value="ECO:0007669"/>
    <property type="project" value="TreeGrafter"/>
</dbReference>
<dbReference type="EMBL" id="AP028216">
    <property type="protein sequence ID" value="BEI93180.1"/>
    <property type="molecule type" value="Genomic_DNA"/>
</dbReference>
<name>A0AA48QXA9_9TREE</name>
<feature type="domain" description="BRCT" evidence="3">
    <location>
        <begin position="52"/>
        <end position="127"/>
    </location>
</feature>
<evidence type="ECO:0000259" key="3">
    <source>
        <dbReference type="PROSITE" id="PS50172"/>
    </source>
</evidence>
<evidence type="ECO:0000313" key="4">
    <source>
        <dbReference type="EMBL" id="BEI93180.1"/>
    </source>
</evidence>
<feature type="region of interest" description="Disordered" evidence="2">
    <location>
        <begin position="621"/>
        <end position="646"/>
    </location>
</feature>
<dbReference type="Pfam" id="PF12738">
    <property type="entry name" value="PTCB-BRCT"/>
    <property type="match status" value="3"/>
</dbReference>
<feature type="domain" description="BRCT" evidence="3">
    <location>
        <begin position="140"/>
        <end position="252"/>
    </location>
</feature>
<dbReference type="KEGG" id="ccac:CcaHIS019_0508080"/>